<evidence type="ECO:0000313" key="8">
    <source>
        <dbReference type="EMBL" id="KAK7484659.1"/>
    </source>
</evidence>
<dbReference type="InterPro" id="IPR014020">
    <property type="entry name" value="Tensin_C2-dom"/>
</dbReference>
<dbReference type="AlphaFoldDB" id="A0ABD0KBZ3"/>
<evidence type="ECO:0000256" key="4">
    <source>
        <dbReference type="ARBA" id="ARBA00022912"/>
    </source>
</evidence>
<dbReference type="InterPro" id="IPR029021">
    <property type="entry name" value="Prot-tyrosine_phosphatase-like"/>
</dbReference>
<proteinExistence type="predicted"/>
<gene>
    <name evidence="8" type="ORF">BaRGS_00024067</name>
</gene>
<dbReference type="InterPro" id="IPR051281">
    <property type="entry name" value="Dual-spec_lipid-protein_phosph"/>
</dbReference>
<dbReference type="PROSITE" id="PS51182">
    <property type="entry name" value="C2_TENSIN"/>
    <property type="match status" value="1"/>
</dbReference>
<evidence type="ECO:0000256" key="3">
    <source>
        <dbReference type="ARBA" id="ARBA00022801"/>
    </source>
</evidence>
<dbReference type="PANTHER" id="PTHR12305:SF81">
    <property type="entry name" value="PHOSPHATIDYLINOSITOL 3,4,5-TRISPHOSPHATE 3-PHOSPHATASE AND DUAL-SPECIFICITY PROTEIN PHOSPHATASE PTEN"/>
    <property type="match status" value="1"/>
</dbReference>
<dbReference type="EMBL" id="JACVVK020000206">
    <property type="protein sequence ID" value="KAK7484659.1"/>
    <property type="molecule type" value="Genomic_DNA"/>
</dbReference>
<accession>A0ABD0KBZ3</accession>
<dbReference type="PANTHER" id="PTHR12305">
    <property type="entry name" value="PHOSPHATASE WITH HOMOLOGY TO TENSIN"/>
    <property type="match status" value="1"/>
</dbReference>
<dbReference type="Pfam" id="PF10409">
    <property type="entry name" value="PTEN_C2"/>
    <property type="match status" value="1"/>
</dbReference>
<sequence>MTTKLKELVSRNKRRLREDGFDLDLTYIAPNIIAMGFPSEKLEGYYRNHIEDVYKFLESRHKDHYKVYNLCSERTYHPEKFHQRVASYPFEDHNPPRLELIKPFCEDLDKWLSQDDRNIAAIHCKGRTGVMICAYMLHRGRFKDAEDALKHYGKTRTRDEKGVTIPSQRRYVLYYGDLLKSNIEYKPVTLLLRGAKFETIPMFNSSNSCTPLFEVHQWKVKVCTSPVYDGISKGDTSFPMWLPNPVPLCGDIKIEFFNKTLMMKKEKMLHFWFNTFFVTEPYDHGGSSQNGAGHSDRQQPELLCLTLPKMELDRANKDKSHKLFSPNFKVKIIFEQMKEEVETSLERSKSADDIVGDRYRRHEDFSHSSRSHTADRLYPPTAVTKPPMPQGRTPNHSLEDRYHLLPGHHPYHPSRRDGVVVDSGSLSESVEGLSLGGYSDNDPMDDDLSDTETDSEWEGCEVTHV</sequence>
<keyword evidence="2" id="KW-0963">Cytoplasm</keyword>
<comment type="caution">
    <text evidence="8">The sequence shown here is derived from an EMBL/GenBank/DDBJ whole genome shotgun (WGS) entry which is preliminary data.</text>
</comment>
<comment type="subcellular location">
    <subcellularLocation>
        <location evidence="1">Cytoplasm</location>
    </subcellularLocation>
</comment>
<dbReference type="CDD" id="cd14509">
    <property type="entry name" value="PTP_PTEN"/>
    <property type="match status" value="1"/>
</dbReference>
<dbReference type="Gene3D" id="3.90.190.10">
    <property type="entry name" value="Protein tyrosine phosphatase superfamily"/>
    <property type="match status" value="1"/>
</dbReference>
<feature type="compositionally biased region" description="Low complexity" evidence="5">
    <location>
        <begin position="420"/>
        <end position="441"/>
    </location>
</feature>
<evidence type="ECO:0000259" key="7">
    <source>
        <dbReference type="PROSITE" id="PS51182"/>
    </source>
</evidence>
<evidence type="ECO:0000256" key="2">
    <source>
        <dbReference type="ARBA" id="ARBA00022490"/>
    </source>
</evidence>
<evidence type="ECO:0000259" key="6">
    <source>
        <dbReference type="PROSITE" id="PS51181"/>
    </source>
</evidence>
<dbReference type="GO" id="GO:0004721">
    <property type="term" value="F:phosphoprotein phosphatase activity"/>
    <property type="evidence" value="ECO:0007669"/>
    <property type="project" value="UniProtKB-KW"/>
</dbReference>
<feature type="region of interest" description="Disordered" evidence="5">
    <location>
        <begin position="362"/>
        <end position="394"/>
    </location>
</feature>
<feature type="domain" description="C2 tensin-type" evidence="7">
    <location>
        <begin position="187"/>
        <end position="337"/>
    </location>
</feature>
<dbReference type="Proteomes" id="UP001519460">
    <property type="component" value="Unassembled WGS sequence"/>
</dbReference>
<feature type="domain" description="Phosphatase tensin-type" evidence="6">
    <location>
        <begin position="14"/>
        <end position="182"/>
    </location>
</feature>
<dbReference type="InterPro" id="IPR045101">
    <property type="entry name" value="PTP_PTEN"/>
</dbReference>
<evidence type="ECO:0000313" key="9">
    <source>
        <dbReference type="Proteomes" id="UP001519460"/>
    </source>
</evidence>
<dbReference type="SUPFAM" id="SSF49562">
    <property type="entry name" value="C2 domain (Calcium/lipid-binding domain, CaLB)"/>
    <property type="match status" value="1"/>
</dbReference>
<evidence type="ECO:0000256" key="5">
    <source>
        <dbReference type="SAM" id="MobiDB-lite"/>
    </source>
</evidence>
<keyword evidence="3" id="KW-0378">Hydrolase</keyword>
<name>A0ABD0KBZ3_9CAEN</name>
<dbReference type="InterPro" id="IPR035892">
    <property type="entry name" value="C2_domain_sf"/>
</dbReference>
<protein>
    <recommendedName>
        <fullName evidence="10">Phosphatidylinositol-3,4,5-trisphosphate 3-phosphatase</fullName>
    </recommendedName>
</protein>
<dbReference type="PROSITE" id="PS51181">
    <property type="entry name" value="PPASE_TENSIN"/>
    <property type="match status" value="1"/>
</dbReference>
<evidence type="ECO:0008006" key="10">
    <source>
        <dbReference type="Google" id="ProtNLM"/>
    </source>
</evidence>
<dbReference type="FunFam" id="3.90.190.10:FF:000029">
    <property type="entry name" value="Phosphatidylinositol 3,4,5-trisphosphate 3-phosphatase and dual-specificity protein phosphatase PTEN"/>
    <property type="match status" value="1"/>
</dbReference>
<organism evidence="8 9">
    <name type="scientific">Batillaria attramentaria</name>
    <dbReference type="NCBI Taxonomy" id="370345"/>
    <lineage>
        <taxon>Eukaryota</taxon>
        <taxon>Metazoa</taxon>
        <taxon>Spiralia</taxon>
        <taxon>Lophotrochozoa</taxon>
        <taxon>Mollusca</taxon>
        <taxon>Gastropoda</taxon>
        <taxon>Caenogastropoda</taxon>
        <taxon>Sorbeoconcha</taxon>
        <taxon>Cerithioidea</taxon>
        <taxon>Batillariidae</taxon>
        <taxon>Batillaria</taxon>
    </lineage>
</organism>
<reference evidence="8 9" key="1">
    <citation type="journal article" date="2023" name="Sci. Data">
        <title>Genome assembly of the Korean intertidal mud-creeper Batillaria attramentaria.</title>
        <authorList>
            <person name="Patra A.K."/>
            <person name="Ho P.T."/>
            <person name="Jun S."/>
            <person name="Lee S.J."/>
            <person name="Kim Y."/>
            <person name="Won Y.J."/>
        </authorList>
    </citation>
    <scope>NUCLEOTIDE SEQUENCE [LARGE SCALE GENOMIC DNA]</scope>
    <source>
        <strain evidence="8">Wonlab-2016</strain>
    </source>
</reference>
<keyword evidence="9" id="KW-1185">Reference proteome</keyword>
<dbReference type="SUPFAM" id="SSF52799">
    <property type="entry name" value="(Phosphotyrosine protein) phosphatases II"/>
    <property type="match status" value="1"/>
</dbReference>
<feature type="compositionally biased region" description="Basic and acidic residues" evidence="5">
    <location>
        <begin position="362"/>
        <end position="375"/>
    </location>
</feature>
<dbReference type="Gene3D" id="2.60.40.1110">
    <property type="match status" value="1"/>
</dbReference>
<keyword evidence="4" id="KW-0904">Protein phosphatase</keyword>
<dbReference type="SMART" id="SM01326">
    <property type="entry name" value="PTEN_C2"/>
    <property type="match status" value="1"/>
</dbReference>
<evidence type="ECO:0000256" key="1">
    <source>
        <dbReference type="ARBA" id="ARBA00004496"/>
    </source>
</evidence>
<dbReference type="GO" id="GO:0005737">
    <property type="term" value="C:cytoplasm"/>
    <property type="evidence" value="ECO:0007669"/>
    <property type="project" value="UniProtKB-SubCell"/>
</dbReference>
<feature type="region of interest" description="Disordered" evidence="5">
    <location>
        <begin position="407"/>
        <end position="465"/>
    </location>
</feature>
<dbReference type="InterPro" id="IPR029023">
    <property type="entry name" value="Tensin_phosphatase"/>
</dbReference>
<feature type="compositionally biased region" description="Acidic residues" evidence="5">
    <location>
        <begin position="442"/>
        <end position="459"/>
    </location>
</feature>